<feature type="compositionally biased region" description="Gly residues" evidence="2">
    <location>
        <begin position="355"/>
        <end position="380"/>
    </location>
</feature>
<name>A0A6P2CTF3_9BACT</name>
<protein>
    <recommendedName>
        <fullName evidence="3">DUF4139 domain-containing protein</fullName>
    </recommendedName>
</protein>
<reference evidence="4 5" key="1">
    <citation type="submission" date="2019-05" db="EMBL/GenBank/DDBJ databases">
        <authorList>
            <consortium name="Science for Life Laboratories"/>
        </authorList>
    </citation>
    <scope>NUCLEOTIDE SEQUENCE [LARGE SCALE GENOMIC DNA]</scope>
    <source>
        <strain evidence="4">Soil9</strain>
    </source>
</reference>
<dbReference type="EMBL" id="LR593886">
    <property type="protein sequence ID" value="VTR92183.1"/>
    <property type="molecule type" value="Genomic_DNA"/>
</dbReference>
<proteinExistence type="predicted"/>
<feature type="domain" description="DUF4139" evidence="3">
    <location>
        <begin position="235"/>
        <end position="616"/>
    </location>
</feature>
<dbReference type="Pfam" id="PF13598">
    <property type="entry name" value="DUF4139"/>
    <property type="match status" value="1"/>
</dbReference>
<gene>
    <name evidence="4" type="ORF">SOIL9_55310</name>
</gene>
<feature type="compositionally biased region" description="Pro residues" evidence="2">
    <location>
        <begin position="345"/>
        <end position="354"/>
    </location>
</feature>
<keyword evidence="5" id="KW-1185">Reference proteome</keyword>
<dbReference type="KEGG" id="gms:SOIL9_55310"/>
<dbReference type="InterPro" id="IPR037291">
    <property type="entry name" value="DUF4139"/>
</dbReference>
<evidence type="ECO:0000256" key="1">
    <source>
        <dbReference type="SAM" id="Coils"/>
    </source>
</evidence>
<sequence length="744" mass="81094">MFSAKWLLLGIPVAGAVGLGVGVDRWLSAAGEAKQDLKPATTLPISRVVLFNSGVGYFSRSGEVEGDARVDLTFPESDVNDLLKSMVLEDFGNGRISAVSYDSREPIARTLSSFAINLNNNPTFAGIIAQLRGERIEVAVSATAANQPGKLTGTIVGVEKQKVPVGTQTTDAEVLNMWCAEGMRAIKMSDIQSLRFSNPVIESEFRRALEVLALSHDSQKKAVQLHFAGEGKRKVQVGYVIDAPIWKTSYRLLLKDQDKPYLQGWAMVENPTDEDWSTVKMALVSGRPISFKMDLYNPLYINRPTVEPELFASLRPVTYSGGFKNDGRVVNGPRHLEDLARAPQSAPPGLPAPGGPGFGGPGGMPGGGPGSGAGGFGGGGAQFGLADTRDKFKEAENKRYAQDFGRELAGKMSTGSVGNAATAGALGDFFQYTIDHPVTLVRQKSALLPIVGKDIEGTRVSIYNASVQAKHPLLGLRLKNTSGAHLNQGPITVFEGSTYAGDTRVLDVQPNEERLLSYAIDLGTEVDPKGGAGKQKITSVKAVKGIVTTTTKITEETTYKAVNRSQTDRTLLIEHPNRKNQQFKLVDTDKPAEDTPEVLRFQTQVKAGETKSFTVKEEKDIEQSMALTNGSENQIRYFVSLSEASAGLKAKLQEALKIKSDWDVTLRELRHVQSELQRLSVDQERIRKNLRETPKEADVYATYLKKLSDQEKEIDALTAKEKEHTATEFKARKKYEDYLANISD</sequence>
<accession>A0A6P2CTF3</accession>
<evidence type="ECO:0000259" key="3">
    <source>
        <dbReference type="Pfam" id="PF13598"/>
    </source>
</evidence>
<organism evidence="4 5">
    <name type="scientific">Gemmata massiliana</name>
    <dbReference type="NCBI Taxonomy" id="1210884"/>
    <lineage>
        <taxon>Bacteria</taxon>
        <taxon>Pseudomonadati</taxon>
        <taxon>Planctomycetota</taxon>
        <taxon>Planctomycetia</taxon>
        <taxon>Gemmatales</taxon>
        <taxon>Gemmataceae</taxon>
        <taxon>Gemmata</taxon>
    </lineage>
</organism>
<feature type="coiled-coil region" evidence="1">
    <location>
        <begin position="669"/>
        <end position="727"/>
    </location>
</feature>
<feature type="region of interest" description="Disordered" evidence="2">
    <location>
        <begin position="340"/>
        <end position="380"/>
    </location>
</feature>
<dbReference type="AlphaFoldDB" id="A0A6P2CTF3"/>
<keyword evidence="1" id="KW-0175">Coiled coil</keyword>
<evidence type="ECO:0000256" key="2">
    <source>
        <dbReference type="SAM" id="MobiDB-lite"/>
    </source>
</evidence>
<evidence type="ECO:0000313" key="4">
    <source>
        <dbReference type="EMBL" id="VTR92183.1"/>
    </source>
</evidence>
<dbReference type="RefSeq" id="WP_162667085.1">
    <property type="nucleotide sequence ID" value="NZ_LR593886.1"/>
</dbReference>
<evidence type="ECO:0000313" key="5">
    <source>
        <dbReference type="Proteomes" id="UP000464178"/>
    </source>
</evidence>
<dbReference type="Proteomes" id="UP000464178">
    <property type="component" value="Chromosome"/>
</dbReference>